<dbReference type="AlphaFoldDB" id="A0ABD3EA32"/>
<proteinExistence type="predicted"/>
<dbReference type="InterPro" id="IPR007033">
    <property type="entry name" value="GORAB"/>
</dbReference>
<evidence type="ECO:0000313" key="3">
    <source>
        <dbReference type="EMBL" id="KAL3649946.1"/>
    </source>
</evidence>
<feature type="compositionally biased region" description="Polar residues" evidence="2">
    <location>
        <begin position="1"/>
        <end position="13"/>
    </location>
</feature>
<sequence>MMSVASSGRSSTTDDNDEHEASQAVIATYQAREEEIERRKMEVRERVESQLNRAEEETRRLAQVWEELEVMTDPMRKEVGIVRKKIDLANRDLKSLGHICQKKEKEYKEAMDAFQEKNNEKAQLTSTLVEMVNQSEKLRMRKLEELSKIVNSNI</sequence>
<feature type="region of interest" description="Disordered" evidence="2">
    <location>
        <begin position="1"/>
        <end position="22"/>
    </location>
</feature>
<evidence type="ECO:0000256" key="1">
    <source>
        <dbReference type="SAM" id="Coils"/>
    </source>
</evidence>
<protein>
    <recommendedName>
        <fullName evidence="5">RAB6-interacting golgin</fullName>
    </recommendedName>
</protein>
<keyword evidence="1" id="KW-0175">Coiled coil</keyword>
<accession>A0ABD3EA32</accession>
<evidence type="ECO:0008006" key="5">
    <source>
        <dbReference type="Google" id="ProtNLM"/>
    </source>
</evidence>
<reference evidence="4" key="1">
    <citation type="journal article" date="2024" name="IScience">
        <title>Strigolactones Initiate the Formation of Haustorium-like Structures in Castilleja.</title>
        <authorList>
            <person name="Buerger M."/>
            <person name="Peterson D."/>
            <person name="Chory J."/>
        </authorList>
    </citation>
    <scope>NUCLEOTIDE SEQUENCE [LARGE SCALE GENOMIC DNA]</scope>
</reference>
<feature type="coiled-coil region" evidence="1">
    <location>
        <begin position="100"/>
        <end position="134"/>
    </location>
</feature>
<dbReference type="Proteomes" id="UP001632038">
    <property type="component" value="Unassembled WGS sequence"/>
</dbReference>
<gene>
    <name evidence="3" type="ORF">CASFOL_006349</name>
</gene>
<dbReference type="PANTHER" id="PTHR21470">
    <property type="entry name" value="RAB6-INTERACTING PROTEIN GORAB"/>
    <property type="match status" value="1"/>
</dbReference>
<dbReference type="Pfam" id="PF04949">
    <property type="entry name" value="Transcrip_act"/>
    <property type="match status" value="1"/>
</dbReference>
<organism evidence="3 4">
    <name type="scientific">Castilleja foliolosa</name>
    <dbReference type="NCBI Taxonomy" id="1961234"/>
    <lineage>
        <taxon>Eukaryota</taxon>
        <taxon>Viridiplantae</taxon>
        <taxon>Streptophyta</taxon>
        <taxon>Embryophyta</taxon>
        <taxon>Tracheophyta</taxon>
        <taxon>Spermatophyta</taxon>
        <taxon>Magnoliopsida</taxon>
        <taxon>eudicotyledons</taxon>
        <taxon>Gunneridae</taxon>
        <taxon>Pentapetalae</taxon>
        <taxon>asterids</taxon>
        <taxon>lamiids</taxon>
        <taxon>Lamiales</taxon>
        <taxon>Orobanchaceae</taxon>
        <taxon>Pedicularideae</taxon>
        <taxon>Castillejinae</taxon>
        <taxon>Castilleja</taxon>
    </lineage>
</organism>
<dbReference type="PANTHER" id="PTHR21470:SF3">
    <property type="entry name" value="RAB6-INTERACTING GOLGIN"/>
    <property type="match status" value="1"/>
</dbReference>
<evidence type="ECO:0000313" key="4">
    <source>
        <dbReference type="Proteomes" id="UP001632038"/>
    </source>
</evidence>
<name>A0ABD3EA32_9LAMI</name>
<dbReference type="EMBL" id="JAVIJP010000007">
    <property type="protein sequence ID" value="KAL3649946.1"/>
    <property type="molecule type" value="Genomic_DNA"/>
</dbReference>
<evidence type="ECO:0000256" key="2">
    <source>
        <dbReference type="SAM" id="MobiDB-lite"/>
    </source>
</evidence>
<feature type="coiled-coil region" evidence="1">
    <location>
        <begin position="26"/>
        <end position="64"/>
    </location>
</feature>
<keyword evidence="4" id="KW-1185">Reference proteome</keyword>
<comment type="caution">
    <text evidence="3">The sequence shown here is derived from an EMBL/GenBank/DDBJ whole genome shotgun (WGS) entry which is preliminary data.</text>
</comment>